<dbReference type="Proteomes" id="UP000004994">
    <property type="component" value="Chromosome 11"/>
</dbReference>
<dbReference type="OMA" id="NDWTCEK"/>
<dbReference type="EnsemblPlants" id="Solyc11g045550.1.1">
    <property type="protein sequence ID" value="Solyc11g045550.1.1"/>
    <property type="gene ID" value="Solyc11g045550.1"/>
</dbReference>
<reference evidence="2" key="1">
    <citation type="journal article" date="2012" name="Nature">
        <title>The tomato genome sequence provides insights into fleshy fruit evolution.</title>
        <authorList>
            <consortium name="Tomato Genome Consortium"/>
        </authorList>
    </citation>
    <scope>NUCLEOTIDE SEQUENCE [LARGE SCALE GENOMIC DNA]</scope>
    <source>
        <strain evidence="2">cv. Heinz 1706</strain>
    </source>
</reference>
<dbReference type="Gramene" id="Solyc11g045550.1.1">
    <property type="protein sequence ID" value="Solyc11g045550.1.1"/>
    <property type="gene ID" value="Solyc11g045550.1"/>
</dbReference>
<feature type="compositionally biased region" description="Polar residues" evidence="1">
    <location>
        <begin position="54"/>
        <end position="65"/>
    </location>
</feature>
<dbReference type="InParanoid" id="K4D8L9"/>
<feature type="region of interest" description="Disordered" evidence="1">
    <location>
        <begin position="118"/>
        <end position="157"/>
    </location>
</feature>
<dbReference type="PaxDb" id="4081-Solyc11g045550.1.1"/>
<reference evidence="2" key="2">
    <citation type="submission" date="2015-06" db="UniProtKB">
        <authorList>
            <consortium name="EnsemblPlants"/>
        </authorList>
    </citation>
    <scope>IDENTIFICATION</scope>
    <source>
        <strain evidence="2">cv. Heinz 1706</strain>
    </source>
</reference>
<sequence length="273" mass="30674">MDSSSEINNCHEIIPYLSPVNNILMTAQENHRVDISDSVLLPSSVSSHPRKNGSETSNESELTPYQLTGRKSRLISAEVIALSSVSFSIVPLAGETNIYTVKLNKDILNDWTCEKRRRPNGQCNKIGSPKRPSKKRKKESSNSEHTTMEHKENNGELHLGNEVALMCEMMELKETSEFVEVDEVEEGENKVFAHLNKINELDSEFSQCVENMEQVPISQSLEIKSNENAYMEKGLSYEDNYGEKEMVANLASNVEFVTPVNFTLETGILINSL</sequence>
<evidence type="ECO:0000256" key="1">
    <source>
        <dbReference type="SAM" id="MobiDB-lite"/>
    </source>
</evidence>
<evidence type="ECO:0000313" key="2">
    <source>
        <dbReference type="EnsemblPlants" id="Solyc11g045550.1.1"/>
    </source>
</evidence>
<proteinExistence type="predicted"/>
<evidence type="ECO:0000313" key="3">
    <source>
        <dbReference type="Proteomes" id="UP000004994"/>
    </source>
</evidence>
<accession>K4D8L9</accession>
<organism evidence="2">
    <name type="scientific">Solanum lycopersicum</name>
    <name type="common">Tomato</name>
    <name type="synonym">Lycopersicon esculentum</name>
    <dbReference type="NCBI Taxonomy" id="4081"/>
    <lineage>
        <taxon>Eukaryota</taxon>
        <taxon>Viridiplantae</taxon>
        <taxon>Streptophyta</taxon>
        <taxon>Embryophyta</taxon>
        <taxon>Tracheophyta</taxon>
        <taxon>Spermatophyta</taxon>
        <taxon>Magnoliopsida</taxon>
        <taxon>eudicotyledons</taxon>
        <taxon>Gunneridae</taxon>
        <taxon>Pentapetalae</taxon>
        <taxon>asterids</taxon>
        <taxon>lamiids</taxon>
        <taxon>Solanales</taxon>
        <taxon>Solanaceae</taxon>
        <taxon>Solanoideae</taxon>
        <taxon>Solaneae</taxon>
        <taxon>Solanum</taxon>
        <taxon>Solanum subgen. Lycopersicon</taxon>
    </lineage>
</organism>
<dbReference type="eggNOG" id="ENOG502R825">
    <property type="taxonomic scope" value="Eukaryota"/>
</dbReference>
<dbReference type="AlphaFoldDB" id="K4D8L9"/>
<feature type="compositionally biased region" description="Basic and acidic residues" evidence="1">
    <location>
        <begin position="139"/>
        <end position="155"/>
    </location>
</feature>
<keyword evidence="3" id="KW-1185">Reference proteome</keyword>
<protein>
    <submittedName>
        <fullName evidence="2">Uncharacterized protein</fullName>
    </submittedName>
</protein>
<name>K4D8L9_SOLLC</name>
<dbReference type="HOGENOM" id="CLU_060210_0_0_1"/>
<feature type="region of interest" description="Disordered" evidence="1">
    <location>
        <begin position="41"/>
        <end position="65"/>
    </location>
</feature>